<feature type="repeat" description="NHL" evidence="2">
    <location>
        <begin position="233"/>
        <end position="264"/>
    </location>
</feature>
<dbReference type="SUPFAM" id="SSF101898">
    <property type="entry name" value="NHL repeat"/>
    <property type="match status" value="1"/>
</dbReference>
<evidence type="ECO:0000313" key="3">
    <source>
        <dbReference type="EMBL" id="CAF1292648.1"/>
    </source>
</evidence>
<dbReference type="Pfam" id="PF01436">
    <property type="entry name" value="NHL"/>
    <property type="match status" value="2"/>
</dbReference>
<keyword evidence="1" id="KW-0677">Repeat</keyword>
<name>A0A815D7N0_9BILA</name>
<dbReference type="OrthoDB" id="10059327at2759"/>
<reference evidence="3" key="1">
    <citation type="submission" date="2021-02" db="EMBL/GenBank/DDBJ databases">
        <authorList>
            <person name="Nowell W R."/>
        </authorList>
    </citation>
    <scope>NUCLEOTIDE SEQUENCE</scope>
</reference>
<feature type="non-terminal residue" evidence="3">
    <location>
        <position position="1"/>
    </location>
</feature>
<accession>A0A815D7N0</accession>
<sequence>MIRNKTCGVCLLSSQFPWNQSGVTVAGVVGVSGANLSLLNGPIALHLDALNNIMYIGEQTNFRVLKWPVGSSTGTIYAGNNGNGCNLNQVSIVAGLAMDSFGNMYTSDPGCDLVLQFPPNSDSTTSGTLKMSGHTNPEHIFLDPLTNDLYMAMEGEHSVLKLTYNSNTPVIVAGGNGSGTGLNQLNQPNSLYYDSVTGNLYVADTNNHRIMKFPPGSTQSSNGVVVAGNNTAGNGTNQLYGPRDVIVDKSGNIYIADGSNNRIQRWLPSAESGDTIIGSAAGAPGTTANLLKGPETLRFGSDNSLFVVDRGQTVKTLQQMNNVSDAEYEAIQSLKSNMDIVVTKADKGNSIVILDKNDYVRRAREILELDQFELVTPRAGVLHLQNREKQMNDYIRIPLHDK</sequence>
<dbReference type="EMBL" id="CAJOBC010033540">
    <property type="protein sequence ID" value="CAF4101286.1"/>
    <property type="molecule type" value="Genomic_DNA"/>
</dbReference>
<dbReference type="PANTHER" id="PTHR24104">
    <property type="entry name" value="E3 UBIQUITIN-PROTEIN LIGASE NHLRC1-RELATED"/>
    <property type="match status" value="1"/>
</dbReference>
<dbReference type="AlphaFoldDB" id="A0A815D7N0"/>
<proteinExistence type="predicted"/>
<dbReference type="GO" id="GO:0008270">
    <property type="term" value="F:zinc ion binding"/>
    <property type="evidence" value="ECO:0007669"/>
    <property type="project" value="UniProtKB-KW"/>
</dbReference>
<dbReference type="PANTHER" id="PTHR24104:SF25">
    <property type="entry name" value="PROTEIN LIN-41"/>
    <property type="match status" value="1"/>
</dbReference>
<dbReference type="Proteomes" id="UP000681722">
    <property type="component" value="Unassembled WGS sequence"/>
</dbReference>
<evidence type="ECO:0000256" key="2">
    <source>
        <dbReference type="PROSITE-ProRule" id="PRU00504"/>
    </source>
</evidence>
<dbReference type="InterPro" id="IPR011042">
    <property type="entry name" value="6-blade_b-propeller_TolB-like"/>
</dbReference>
<keyword evidence="5" id="KW-1185">Reference proteome</keyword>
<dbReference type="Gene3D" id="2.120.10.30">
    <property type="entry name" value="TolB, C-terminal domain"/>
    <property type="match status" value="2"/>
</dbReference>
<comment type="caution">
    <text evidence="3">The sequence shown here is derived from an EMBL/GenBank/DDBJ whole genome shotgun (WGS) entry which is preliminary data.</text>
</comment>
<dbReference type="Proteomes" id="UP000663829">
    <property type="component" value="Unassembled WGS sequence"/>
</dbReference>
<dbReference type="CDD" id="cd05819">
    <property type="entry name" value="NHL"/>
    <property type="match status" value="1"/>
</dbReference>
<dbReference type="InterPro" id="IPR001258">
    <property type="entry name" value="NHL_repeat"/>
</dbReference>
<evidence type="ECO:0000313" key="5">
    <source>
        <dbReference type="Proteomes" id="UP000663829"/>
    </source>
</evidence>
<evidence type="ECO:0008006" key="6">
    <source>
        <dbReference type="Google" id="ProtNLM"/>
    </source>
</evidence>
<dbReference type="EMBL" id="CAJNOQ010012129">
    <property type="protein sequence ID" value="CAF1292648.1"/>
    <property type="molecule type" value="Genomic_DNA"/>
</dbReference>
<evidence type="ECO:0000256" key="1">
    <source>
        <dbReference type="ARBA" id="ARBA00022737"/>
    </source>
</evidence>
<protein>
    <recommendedName>
        <fullName evidence="6">NHL repeat-containing protein</fullName>
    </recommendedName>
</protein>
<evidence type="ECO:0000313" key="4">
    <source>
        <dbReference type="EMBL" id="CAF4101286.1"/>
    </source>
</evidence>
<feature type="repeat" description="NHL" evidence="2">
    <location>
        <begin position="179"/>
        <end position="216"/>
    </location>
</feature>
<dbReference type="InterPro" id="IPR050952">
    <property type="entry name" value="TRIM-NHL_E3_ligases"/>
</dbReference>
<gene>
    <name evidence="3" type="ORF">GPM918_LOCUS28117</name>
    <name evidence="4" type="ORF">SRO942_LOCUS28578</name>
</gene>
<dbReference type="PROSITE" id="PS51125">
    <property type="entry name" value="NHL"/>
    <property type="match status" value="2"/>
</dbReference>
<organism evidence="3 5">
    <name type="scientific">Didymodactylos carnosus</name>
    <dbReference type="NCBI Taxonomy" id="1234261"/>
    <lineage>
        <taxon>Eukaryota</taxon>
        <taxon>Metazoa</taxon>
        <taxon>Spiralia</taxon>
        <taxon>Gnathifera</taxon>
        <taxon>Rotifera</taxon>
        <taxon>Eurotatoria</taxon>
        <taxon>Bdelloidea</taxon>
        <taxon>Philodinida</taxon>
        <taxon>Philodinidae</taxon>
        <taxon>Didymodactylos</taxon>
    </lineage>
</organism>